<dbReference type="Proteomes" id="UP000255518">
    <property type="component" value="Unassembled WGS sequence"/>
</dbReference>
<comment type="subunit">
    <text evidence="4">Homotrimer.</text>
</comment>
<organism evidence="6 7">
    <name type="scientific">Klebsiella pneumoniae</name>
    <dbReference type="NCBI Taxonomy" id="573"/>
    <lineage>
        <taxon>Bacteria</taxon>
        <taxon>Pseudomonadati</taxon>
        <taxon>Pseudomonadota</taxon>
        <taxon>Gammaproteobacteria</taxon>
        <taxon>Enterobacterales</taxon>
        <taxon>Enterobacteriaceae</taxon>
        <taxon>Klebsiella/Raoultella group</taxon>
        <taxon>Klebsiella</taxon>
        <taxon>Klebsiella pneumoniae complex</taxon>
    </lineage>
</organism>
<keyword evidence="3 4" id="KW-0862">Zinc</keyword>
<dbReference type="InterPro" id="IPR023710">
    <property type="entry name" value="Phosphatase_YcdX_put"/>
</dbReference>
<feature type="binding site" evidence="4">
    <location>
        <position position="192"/>
    </location>
    <ligand>
        <name>Zn(2+)</name>
        <dbReference type="ChEBI" id="CHEBI:29105"/>
        <label>1</label>
    </ligand>
</feature>
<name>A0A377UZB2_KLEPN</name>
<dbReference type="SUPFAM" id="SSF89550">
    <property type="entry name" value="PHP domain-like"/>
    <property type="match status" value="1"/>
</dbReference>
<dbReference type="FunFam" id="3.20.20.140:FF:000008">
    <property type="entry name" value="Probable phosphatase YcdX"/>
    <property type="match status" value="1"/>
</dbReference>
<dbReference type="GO" id="GO:0016791">
    <property type="term" value="F:phosphatase activity"/>
    <property type="evidence" value="ECO:0007669"/>
    <property type="project" value="UniProtKB-UniRule"/>
</dbReference>
<keyword evidence="2 4" id="KW-0378">Hydrolase</keyword>
<dbReference type="GO" id="GO:0005829">
    <property type="term" value="C:cytosol"/>
    <property type="evidence" value="ECO:0007669"/>
    <property type="project" value="TreeGrafter"/>
</dbReference>
<feature type="binding site" evidence="4">
    <location>
        <position position="40"/>
    </location>
    <ligand>
        <name>Zn(2+)</name>
        <dbReference type="ChEBI" id="CHEBI:29105"/>
        <label>2</label>
    </ligand>
</feature>
<dbReference type="EMBL" id="UGKT01000001">
    <property type="protein sequence ID" value="STT02670.1"/>
    <property type="molecule type" value="Genomic_DNA"/>
</dbReference>
<dbReference type="EC" id="3.1.3.-" evidence="6"/>
<dbReference type="Pfam" id="PF02811">
    <property type="entry name" value="PHP"/>
    <property type="match status" value="1"/>
</dbReference>
<sequence>MYPVDLHMHTVASTHAYSTLHDYIAEAKRKGIKLFAITDHGPDMADAPHYWHFVNMRIWPRLVDGVGILRGIESNIKNIEGEIDCSGPMLTSLDLIIAGFHEPVFPPQDRDTHTQAMIAAMASGKVHMISHPGNPKFPVDIPAIAEAAARYQVALEINNSSFVSSRVGSEDNCRAIAAAVRDAGGWVALGSDSHTAFTLGEFTECRKILDAVDFPEERILNVSPRRLLNFLESRACRRSRNLLTFNLYNWNN</sequence>
<dbReference type="AlphaFoldDB" id="A0A377UZB2"/>
<feature type="binding site" evidence="4">
    <location>
        <position position="131"/>
    </location>
    <ligand>
        <name>Zn(2+)</name>
        <dbReference type="ChEBI" id="CHEBI:29105"/>
        <label>3</label>
    </ligand>
</feature>
<reference evidence="6 7" key="1">
    <citation type="submission" date="2018-06" db="EMBL/GenBank/DDBJ databases">
        <authorList>
            <consortium name="Pathogen Informatics"/>
            <person name="Doyle S."/>
        </authorList>
    </citation>
    <scope>NUCLEOTIDE SEQUENCE [LARGE SCALE GENOMIC DNA]</scope>
    <source>
        <strain evidence="6 7">NCTC13443</strain>
    </source>
</reference>
<feature type="binding site" evidence="4">
    <location>
        <position position="9"/>
    </location>
    <ligand>
        <name>Zn(2+)</name>
        <dbReference type="ChEBI" id="CHEBI:29105"/>
        <label>1</label>
    </ligand>
</feature>
<comment type="cofactor">
    <cofactor evidence="4">
        <name>Zn(2+)</name>
        <dbReference type="ChEBI" id="CHEBI:29105"/>
    </cofactor>
    <text evidence="4">Binds 3 Zn(2+) ions per subunit.</text>
</comment>
<evidence type="ECO:0000256" key="4">
    <source>
        <dbReference type="HAMAP-Rule" id="MF_01561"/>
    </source>
</evidence>
<dbReference type="Gene3D" id="3.20.20.140">
    <property type="entry name" value="Metal-dependent hydrolases"/>
    <property type="match status" value="1"/>
</dbReference>
<feature type="binding site" evidence="4">
    <location>
        <position position="101"/>
    </location>
    <ligand>
        <name>Zn(2+)</name>
        <dbReference type="ChEBI" id="CHEBI:29105"/>
        <label>3</label>
    </ligand>
</feature>
<comment type="similarity">
    <text evidence="4">Belongs to the PHP family.</text>
</comment>
<dbReference type="GO" id="GO:0071978">
    <property type="term" value="P:bacterial-type flagellum-dependent swarming motility"/>
    <property type="evidence" value="ECO:0007669"/>
    <property type="project" value="TreeGrafter"/>
</dbReference>
<keyword evidence="1 4" id="KW-0479">Metal-binding</keyword>
<dbReference type="GO" id="GO:0008270">
    <property type="term" value="F:zinc ion binding"/>
    <property type="evidence" value="ECO:0007669"/>
    <property type="project" value="UniProtKB-UniRule"/>
</dbReference>
<dbReference type="HAMAP" id="MF_01561">
    <property type="entry name" value="YcdX_phosphat"/>
    <property type="match status" value="1"/>
</dbReference>
<accession>A0A377UZB2</accession>
<dbReference type="PANTHER" id="PTHR36928:SF1">
    <property type="entry name" value="PHOSPHATASE YCDX-RELATED"/>
    <property type="match status" value="1"/>
</dbReference>
<dbReference type="InterPro" id="IPR004013">
    <property type="entry name" value="PHP_dom"/>
</dbReference>
<feature type="binding site" evidence="4">
    <location>
        <position position="73"/>
    </location>
    <ligand>
        <name>Zn(2+)</name>
        <dbReference type="ChEBI" id="CHEBI:29105"/>
        <label>3</label>
    </ligand>
</feature>
<evidence type="ECO:0000259" key="5">
    <source>
        <dbReference type="SMART" id="SM00481"/>
    </source>
</evidence>
<dbReference type="CDD" id="cd07437">
    <property type="entry name" value="PHP_HisPPase_Ycdx_like"/>
    <property type="match status" value="1"/>
</dbReference>
<evidence type="ECO:0000256" key="2">
    <source>
        <dbReference type="ARBA" id="ARBA00022801"/>
    </source>
</evidence>
<feature type="binding site" evidence="4">
    <location>
        <position position="73"/>
    </location>
    <ligand>
        <name>Zn(2+)</name>
        <dbReference type="ChEBI" id="CHEBI:29105"/>
        <label>1</label>
    </ligand>
</feature>
<dbReference type="InterPro" id="IPR016195">
    <property type="entry name" value="Pol/histidinol_Pase-like"/>
</dbReference>
<evidence type="ECO:0000256" key="3">
    <source>
        <dbReference type="ARBA" id="ARBA00022833"/>
    </source>
</evidence>
<gene>
    <name evidence="6" type="primary">ycdX</name>
    <name evidence="6" type="ORF">NCTC13443_03026</name>
</gene>
<evidence type="ECO:0000313" key="7">
    <source>
        <dbReference type="Proteomes" id="UP000255518"/>
    </source>
</evidence>
<feature type="binding site" evidence="4">
    <location>
        <position position="15"/>
    </location>
    <ligand>
        <name>Zn(2+)</name>
        <dbReference type="ChEBI" id="CHEBI:29105"/>
        <label>2</label>
    </ligand>
</feature>
<evidence type="ECO:0000256" key="1">
    <source>
        <dbReference type="ARBA" id="ARBA00022723"/>
    </source>
</evidence>
<dbReference type="NCBIfam" id="NF006702">
    <property type="entry name" value="PRK09248.1"/>
    <property type="match status" value="1"/>
</dbReference>
<feature type="domain" description="Polymerase/histidinol phosphatase N-terminal" evidence="5">
    <location>
        <begin position="4"/>
        <end position="78"/>
    </location>
</feature>
<protein>
    <submittedName>
        <fullName evidence="6">Hydrolase YcdX</fullName>
        <ecNumber evidence="6">3.1.3.-</ecNumber>
    </submittedName>
</protein>
<feature type="binding site" evidence="4">
    <location>
        <position position="7"/>
    </location>
    <ligand>
        <name>Zn(2+)</name>
        <dbReference type="ChEBI" id="CHEBI:29105"/>
        <label>1</label>
    </ligand>
</feature>
<dbReference type="InterPro" id="IPR050243">
    <property type="entry name" value="PHP_phosphatase"/>
</dbReference>
<proteinExistence type="inferred from homology"/>
<feature type="binding site" evidence="4">
    <location>
        <position position="194"/>
    </location>
    <ligand>
        <name>Zn(2+)</name>
        <dbReference type="ChEBI" id="CHEBI:29105"/>
        <label>2</label>
    </ligand>
</feature>
<dbReference type="PANTHER" id="PTHR36928">
    <property type="entry name" value="PHOSPHATASE YCDX-RELATED"/>
    <property type="match status" value="1"/>
</dbReference>
<dbReference type="InterPro" id="IPR003141">
    <property type="entry name" value="Pol/His_phosphatase_N"/>
</dbReference>
<dbReference type="SMART" id="SM00481">
    <property type="entry name" value="POLIIIAc"/>
    <property type="match status" value="1"/>
</dbReference>
<evidence type="ECO:0000313" key="6">
    <source>
        <dbReference type="EMBL" id="STT02670.1"/>
    </source>
</evidence>